<dbReference type="SMART" id="SM00332">
    <property type="entry name" value="PP2Cc"/>
    <property type="match status" value="1"/>
</dbReference>
<keyword evidence="2" id="KW-0479">Metal-binding</keyword>
<evidence type="ECO:0000256" key="2">
    <source>
        <dbReference type="ARBA" id="ARBA00022723"/>
    </source>
</evidence>
<dbReference type="PROSITE" id="PS51746">
    <property type="entry name" value="PPM_2"/>
    <property type="match status" value="1"/>
</dbReference>
<evidence type="ECO:0000313" key="7">
    <source>
        <dbReference type="EMBL" id="CAD8256217.1"/>
    </source>
</evidence>
<name>A0A7R9U6C7_9STRA</name>
<dbReference type="InterPro" id="IPR036457">
    <property type="entry name" value="PPM-type-like_dom_sf"/>
</dbReference>
<keyword evidence="4 5" id="KW-0904">Protein phosphatase</keyword>
<dbReference type="InterPro" id="IPR015655">
    <property type="entry name" value="PP2C"/>
</dbReference>
<evidence type="ECO:0000256" key="5">
    <source>
        <dbReference type="RuleBase" id="RU003465"/>
    </source>
</evidence>
<gene>
    <name evidence="7" type="ORF">PPYR1160_LOCUS5709</name>
</gene>
<protein>
    <recommendedName>
        <fullName evidence="6">PPM-type phosphatase domain-containing protein</fullName>
    </recommendedName>
</protein>
<dbReference type="AlphaFoldDB" id="A0A7R9U6C7"/>
<dbReference type="InterPro" id="IPR001932">
    <property type="entry name" value="PPM-type_phosphatase-like_dom"/>
</dbReference>
<organism evidence="7">
    <name type="scientific">Pinguiococcus pyrenoidosus</name>
    <dbReference type="NCBI Taxonomy" id="172671"/>
    <lineage>
        <taxon>Eukaryota</taxon>
        <taxon>Sar</taxon>
        <taxon>Stramenopiles</taxon>
        <taxon>Ochrophyta</taxon>
        <taxon>Pinguiophyceae</taxon>
        <taxon>Pinguiochrysidales</taxon>
        <taxon>Pinguiochrysidaceae</taxon>
        <taxon>Pinguiococcus</taxon>
    </lineage>
</organism>
<dbReference type="Pfam" id="PF00481">
    <property type="entry name" value="PP2C"/>
    <property type="match status" value="1"/>
</dbReference>
<dbReference type="SUPFAM" id="SSF81606">
    <property type="entry name" value="PP2C-like"/>
    <property type="match status" value="1"/>
</dbReference>
<dbReference type="PROSITE" id="PS01032">
    <property type="entry name" value="PPM_1"/>
    <property type="match status" value="1"/>
</dbReference>
<dbReference type="GO" id="GO:0046872">
    <property type="term" value="F:metal ion binding"/>
    <property type="evidence" value="ECO:0007669"/>
    <property type="project" value="UniProtKB-KW"/>
</dbReference>
<dbReference type="CDD" id="cd00143">
    <property type="entry name" value="PP2Cc"/>
    <property type="match status" value="1"/>
</dbReference>
<evidence type="ECO:0000256" key="4">
    <source>
        <dbReference type="ARBA" id="ARBA00022912"/>
    </source>
</evidence>
<proteinExistence type="inferred from homology"/>
<comment type="subcellular location">
    <subcellularLocation>
        <location evidence="1">Membrane</location>
        <topology evidence="1">Peripheral membrane protein</topology>
    </subcellularLocation>
</comment>
<sequence>MSDFDARLLDDDTTVDDSLVTPGEPLPAIVYHGDLFKCACVEEEMNAAKRSTMEDAHVVLPDLLGDGSVSYFGIYDGHGGRAIVEFVEEHLHVKVAQELQQEGTDKEQALRQAFQICDLESKQMDITTGGATAAVALLCTEDGERVLYTAGVGDSRVVLGRGAEAVRLTIDHKPDNSDERKRVEQAGGFFLKERVLGILAVTRSFGDHGMKDFVSAEPETRRTVLSDSDKVLILACDGVWDVFSDQEALELVKGMQETEEDQEVAAQRLVESSVDRGTTDNVTACVVYL</sequence>
<reference evidence="7" key="1">
    <citation type="submission" date="2021-01" db="EMBL/GenBank/DDBJ databases">
        <authorList>
            <person name="Corre E."/>
            <person name="Pelletier E."/>
            <person name="Niang G."/>
            <person name="Scheremetjew M."/>
            <person name="Finn R."/>
            <person name="Kale V."/>
            <person name="Holt S."/>
            <person name="Cochrane G."/>
            <person name="Meng A."/>
            <person name="Brown T."/>
            <person name="Cohen L."/>
        </authorList>
    </citation>
    <scope>NUCLEOTIDE SEQUENCE</scope>
    <source>
        <strain evidence="7">CCMP2078</strain>
    </source>
</reference>
<dbReference type="Gene3D" id="3.60.40.10">
    <property type="entry name" value="PPM-type phosphatase domain"/>
    <property type="match status" value="1"/>
</dbReference>
<accession>A0A7R9U6C7</accession>
<evidence type="ECO:0000256" key="3">
    <source>
        <dbReference type="ARBA" id="ARBA00022801"/>
    </source>
</evidence>
<evidence type="ECO:0000259" key="6">
    <source>
        <dbReference type="PROSITE" id="PS51746"/>
    </source>
</evidence>
<comment type="similarity">
    <text evidence="5">Belongs to the PP2C family.</text>
</comment>
<dbReference type="InterPro" id="IPR000222">
    <property type="entry name" value="PP2C_BS"/>
</dbReference>
<dbReference type="EMBL" id="HBEA01007451">
    <property type="protein sequence ID" value="CAD8256217.1"/>
    <property type="molecule type" value="Transcribed_RNA"/>
</dbReference>
<feature type="domain" description="PPM-type phosphatase" evidence="6">
    <location>
        <begin position="39"/>
        <end position="289"/>
    </location>
</feature>
<dbReference type="GO" id="GO:0016020">
    <property type="term" value="C:membrane"/>
    <property type="evidence" value="ECO:0007669"/>
    <property type="project" value="UniProtKB-SubCell"/>
</dbReference>
<evidence type="ECO:0000256" key="1">
    <source>
        <dbReference type="ARBA" id="ARBA00004170"/>
    </source>
</evidence>
<dbReference type="PANTHER" id="PTHR47992">
    <property type="entry name" value="PROTEIN PHOSPHATASE"/>
    <property type="match status" value="1"/>
</dbReference>
<keyword evidence="3 5" id="KW-0378">Hydrolase</keyword>
<dbReference type="GO" id="GO:0004722">
    <property type="term" value="F:protein serine/threonine phosphatase activity"/>
    <property type="evidence" value="ECO:0007669"/>
    <property type="project" value="InterPro"/>
</dbReference>